<gene>
    <name evidence="1" type="ORF">MNB_SV-13-859</name>
</gene>
<organism evidence="1">
    <name type="scientific">hydrothermal vent metagenome</name>
    <dbReference type="NCBI Taxonomy" id="652676"/>
    <lineage>
        <taxon>unclassified sequences</taxon>
        <taxon>metagenomes</taxon>
        <taxon>ecological metagenomes</taxon>
    </lineage>
</organism>
<dbReference type="AlphaFoldDB" id="A0A1W1D0Y9"/>
<accession>A0A1W1D0Y9</accession>
<sequence length="37" mass="4278">MNVILFDSLRDDLKKLLDSNLFISETLINKILKEVGE</sequence>
<evidence type="ECO:0000313" key="1">
    <source>
        <dbReference type="EMBL" id="SFV71635.1"/>
    </source>
</evidence>
<dbReference type="EMBL" id="FPHM01000287">
    <property type="protein sequence ID" value="SFV71635.1"/>
    <property type="molecule type" value="Genomic_DNA"/>
</dbReference>
<name>A0A1W1D0Y9_9ZZZZ</name>
<protein>
    <submittedName>
        <fullName evidence="1">Uncharacterized protein</fullName>
    </submittedName>
</protein>
<proteinExistence type="predicted"/>
<reference evidence="1" key="1">
    <citation type="submission" date="2016-10" db="EMBL/GenBank/DDBJ databases">
        <authorList>
            <person name="de Groot N.N."/>
        </authorList>
    </citation>
    <scope>NUCLEOTIDE SEQUENCE</scope>
</reference>